<sequence length="168" mass="18919">MALLVSPKPVCFIRRRRVTLSRGIVNGRARDGLHRLVRRSVTAVPLRLLAQLPSSAMVQRPSGPSASQPPSRRRRDVEFATPSAVPLCDVRCSMRRLAFVMFIDDVSRVSRDALFWARAGDLRLRDFWDDCATSGDDCTTSGDCVRHCWLRLGSLHSRREVFAQPDVT</sequence>
<name>A0AAV7EPC8_ARIFI</name>
<dbReference type="Proteomes" id="UP000825729">
    <property type="component" value="Unassembled WGS sequence"/>
</dbReference>
<evidence type="ECO:0000313" key="2">
    <source>
        <dbReference type="EMBL" id="KAG9450454.1"/>
    </source>
</evidence>
<dbReference type="EMBL" id="JAINDJ010000004">
    <property type="protein sequence ID" value="KAG9450454.1"/>
    <property type="molecule type" value="Genomic_DNA"/>
</dbReference>
<feature type="compositionally biased region" description="Low complexity" evidence="1">
    <location>
        <begin position="60"/>
        <end position="70"/>
    </location>
</feature>
<feature type="region of interest" description="Disordered" evidence="1">
    <location>
        <begin position="55"/>
        <end position="76"/>
    </location>
</feature>
<evidence type="ECO:0000313" key="3">
    <source>
        <dbReference type="Proteomes" id="UP000825729"/>
    </source>
</evidence>
<reference evidence="2 3" key="1">
    <citation type="submission" date="2021-07" db="EMBL/GenBank/DDBJ databases">
        <title>The Aristolochia fimbriata genome: insights into angiosperm evolution, floral development and chemical biosynthesis.</title>
        <authorList>
            <person name="Jiao Y."/>
        </authorList>
    </citation>
    <scope>NUCLEOTIDE SEQUENCE [LARGE SCALE GENOMIC DNA]</scope>
    <source>
        <strain evidence="2">IBCAS-2021</strain>
        <tissue evidence="2">Leaf</tissue>
    </source>
</reference>
<protein>
    <submittedName>
        <fullName evidence="2">Uncharacterized protein</fullName>
    </submittedName>
</protein>
<organism evidence="2 3">
    <name type="scientific">Aristolochia fimbriata</name>
    <name type="common">White veined hardy Dutchman's pipe vine</name>
    <dbReference type="NCBI Taxonomy" id="158543"/>
    <lineage>
        <taxon>Eukaryota</taxon>
        <taxon>Viridiplantae</taxon>
        <taxon>Streptophyta</taxon>
        <taxon>Embryophyta</taxon>
        <taxon>Tracheophyta</taxon>
        <taxon>Spermatophyta</taxon>
        <taxon>Magnoliopsida</taxon>
        <taxon>Magnoliidae</taxon>
        <taxon>Piperales</taxon>
        <taxon>Aristolochiaceae</taxon>
        <taxon>Aristolochia</taxon>
    </lineage>
</organism>
<dbReference type="AlphaFoldDB" id="A0AAV7EPC8"/>
<gene>
    <name evidence="2" type="ORF">H6P81_010419</name>
</gene>
<proteinExistence type="predicted"/>
<comment type="caution">
    <text evidence="2">The sequence shown here is derived from an EMBL/GenBank/DDBJ whole genome shotgun (WGS) entry which is preliminary data.</text>
</comment>
<accession>A0AAV7EPC8</accession>
<keyword evidence="3" id="KW-1185">Reference proteome</keyword>
<evidence type="ECO:0000256" key="1">
    <source>
        <dbReference type="SAM" id="MobiDB-lite"/>
    </source>
</evidence>